<dbReference type="EMBL" id="BNCQ01000010">
    <property type="protein sequence ID" value="GIM02029.1"/>
    <property type="molecule type" value="Genomic_DNA"/>
</dbReference>
<name>A0A8J4G8J3_9CHLO</name>
<feature type="region of interest" description="Disordered" evidence="1">
    <location>
        <begin position="826"/>
        <end position="846"/>
    </location>
</feature>
<evidence type="ECO:0000313" key="3">
    <source>
        <dbReference type="Proteomes" id="UP000722791"/>
    </source>
</evidence>
<evidence type="ECO:0000256" key="1">
    <source>
        <dbReference type="SAM" id="MobiDB-lite"/>
    </source>
</evidence>
<feature type="compositionally biased region" description="Low complexity" evidence="1">
    <location>
        <begin position="826"/>
        <end position="835"/>
    </location>
</feature>
<dbReference type="AlphaFoldDB" id="A0A8J4G8J3"/>
<feature type="compositionally biased region" description="Polar residues" evidence="1">
    <location>
        <begin position="652"/>
        <end position="668"/>
    </location>
</feature>
<proteinExistence type="predicted"/>
<feature type="compositionally biased region" description="Low complexity" evidence="1">
    <location>
        <begin position="510"/>
        <end position="539"/>
    </location>
</feature>
<dbReference type="OrthoDB" id="10553733at2759"/>
<feature type="region of interest" description="Disordered" evidence="1">
    <location>
        <begin position="747"/>
        <end position="772"/>
    </location>
</feature>
<protein>
    <submittedName>
        <fullName evidence="2">Uncharacterized protein</fullName>
    </submittedName>
</protein>
<feature type="region of interest" description="Disordered" evidence="1">
    <location>
        <begin position="678"/>
        <end position="697"/>
    </location>
</feature>
<dbReference type="Proteomes" id="UP000722791">
    <property type="component" value="Unassembled WGS sequence"/>
</dbReference>
<feature type="compositionally biased region" description="Low complexity" evidence="1">
    <location>
        <begin position="471"/>
        <end position="480"/>
    </location>
</feature>
<comment type="caution">
    <text evidence="2">The sequence shown here is derived from an EMBL/GenBank/DDBJ whole genome shotgun (WGS) entry which is preliminary data.</text>
</comment>
<feature type="compositionally biased region" description="Low complexity" evidence="1">
    <location>
        <begin position="708"/>
        <end position="726"/>
    </location>
</feature>
<feature type="compositionally biased region" description="Basic residues" evidence="1">
    <location>
        <begin position="481"/>
        <end position="494"/>
    </location>
</feature>
<evidence type="ECO:0000313" key="2">
    <source>
        <dbReference type="EMBL" id="GIM02029.1"/>
    </source>
</evidence>
<accession>A0A8J4G8J3</accession>
<sequence>MSRRDMVHLPNWVGLRSRNMAFFAAVFFLILTDLLIKPVGIPLPTMTTSYEPLNANPISSSTFNVSGIDMGILLHRWDLDDVFHLSEPVFTDWHSLEAAYLGWRIGRHQSTFCRNQWAALGLIISRPSELTDPKLGWLGPQGAPDLRVHIHMIHQIWRTCFDPAWCGMLDAGLSSEDMWPSVLVRWIHSSCQELLSALASSPGALEGSGPVPVPVPVAGTYCTAGVWLCDVVHRLYRFTTSVLESFTLNRRLAYSLLPGPLSLLFHMFTEPLVFVGLTFVASFGLAYAACSQRRLVKGRQQLQQRLAMRIRSLIVRTLTGGCGGSCGRSCSGPGGQTTAIRPRGSLATTSTSACPMTKRAAAVGKSKGLPYAPSTVAPVKALCARAVAAAWLIASMWPRTRNLIQGCMSTARCLVRRRPLCTLQVRWGHRVLEIKSWDMITARWWSPKHQDHQRQQQRQQQQHQDQDHQQQQRQQQQHQQSQRKPKRSRKRGCRLHVLAISPTPLPPSLPQEQMLPQQQEQQQENKQQTVQPQPTIVQPKLEQPPQPAKPCQSERSVHYRDVQAPHHGHCQLQSYQQTGQQAIKGLSAGHQALQQLCRAPVLPEQQQQVRQERKGPKPGYPAAQRGMRRLPAGQPPAADYFDRSSRGRSAHTSRGWSTAGPTSAARNTGASIAGCIGGTSDARGASTSSSRSSNGGYRCRGCAGAANNSTGASSRGGTSGHGSTRCNSGSAATAAARVLGTYDVPCEAPLREGPPSGPIGRRHQFGHNSELPASGSPLAVPILWGEAGPGLGFGLHCAGIPGLKPITVEAIITSASASASAATSSASSASSSSSAPPSPPSPLLSEVSSISGGSFSKCSSSAASISRSIDSCDLESVTNGSFISCISSLASSLAVGFGAAPPVQLPLEVAGTAAVSVPYYPTAFTTQPCRTTSWLQPSLNGSGIRELCAGSTAAAMQQLRHAPTTFNTRGPIEVTNNIKYCNFSPSVTTARGYMDQSIQCIGGHVASMLAAVTSATPEGINMVVVEPPQQHFKEYKELPPIEPSIWSTSPHPRHDPYGAPQGWKPWGGR</sequence>
<feature type="region of interest" description="Disordered" evidence="1">
    <location>
        <begin position="604"/>
        <end position="668"/>
    </location>
</feature>
<reference evidence="2" key="1">
    <citation type="journal article" date="2021" name="Proc. Natl. Acad. Sci. U.S.A.">
        <title>Three genomes in the algal genus Volvox reveal the fate of a haploid sex-determining region after a transition to homothallism.</title>
        <authorList>
            <person name="Yamamoto K."/>
            <person name="Hamaji T."/>
            <person name="Kawai-Toyooka H."/>
            <person name="Matsuzaki R."/>
            <person name="Takahashi F."/>
            <person name="Nishimura Y."/>
            <person name="Kawachi M."/>
            <person name="Noguchi H."/>
            <person name="Minakuchi Y."/>
            <person name="Umen J.G."/>
            <person name="Toyoda A."/>
            <person name="Nozaki H."/>
        </authorList>
    </citation>
    <scope>NUCLEOTIDE SEQUENCE</scope>
    <source>
        <strain evidence="2">NIES-3785</strain>
    </source>
</reference>
<feature type="region of interest" description="Disordered" evidence="1">
    <location>
        <begin position="1045"/>
        <end position="1069"/>
    </location>
</feature>
<feature type="region of interest" description="Disordered" evidence="1">
    <location>
        <begin position="448"/>
        <end position="556"/>
    </location>
</feature>
<feature type="region of interest" description="Disordered" evidence="1">
    <location>
        <begin position="708"/>
        <end position="728"/>
    </location>
</feature>
<gene>
    <name evidence="2" type="ORF">Vretimale_6774</name>
</gene>
<organism evidence="2 3">
    <name type="scientific">Volvox reticuliferus</name>
    <dbReference type="NCBI Taxonomy" id="1737510"/>
    <lineage>
        <taxon>Eukaryota</taxon>
        <taxon>Viridiplantae</taxon>
        <taxon>Chlorophyta</taxon>
        <taxon>core chlorophytes</taxon>
        <taxon>Chlorophyceae</taxon>
        <taxon>CS clade</taxon>
        <taxon>Chlamydomonadales</taxon>
        <taxon>Volvocaceae</taxon>
        <taxon>Volvox</taxon>
    </lineage>
</organism>